<dbReference type="GO" id="GO:0007276">
    <property type="term" value="P:gamete generation"/>
    <property type="evidence" value="ECO:0007669"/>
    <property type="project" value="InterPro"/>
</dbReference>
<protein>
    <submittedName>
        <fullName evidence="2">Uncharacterized protein</fullName>
    </submittedName>
</protein>
<reference evidence="2" key="1">
    <citation type="submission" date="2022-08" db="UniProtKB">
        <authorList>
            <consortium name="EnsemblMetazoa"/>
        </authorList>
    </citation>
    <scope>IDENTIFICATION</scope>
    <source>
        <strain evidence="2">05x7-T-G4-1.051#20</strain>
    </source>
</reference>
<dbReference type="GO" id="GO:0051445">
    <property type="term" value="P:regulation of meiotic cell cycle"/>
    <property type="evidence" value="ECO:0007669"/>
    <property type="project" value="TreeGrafter"/>
</dbReference>
<dbReference type="Proteomes" id="UP000005408">
    <property type="component" value="Unassembled WGS sequence"/>
</dbReference>
<feature type="compositionally biased region" description="Basic and acidic residues" evidence="1">
    <location>
        <begin position="169"/>
        <end position="184"/>
    </location>
</feature>
<dbReference type="GO" id="GO:0000711">
    <property type="term" value="P:meiotic DNA repair synthesis"/>
    <property type="evidence" value="ECO:0007669"/>
    <property type="project" value="InterPro"/>
</dbReference>
<sequence>MRFLELILAQVNSATVKVPDIDAKKFNIKEGAASMDCIFYEIDHSLPKLTRGKLYRIVGSFDSHQNVIKCVSVREALPEEYTTHQTCVQRCAQYKLELSNLPEELQTFTRWLQYMNETTPNYGEVKGNTDKKPSGQTVLNIQGWKVARKETPEPNHIFARLSKAGTANDDCRTTKGESQREAKRPTSSPVTNKRTTTIGHWNVQCTEEERQHR</sequence>
<accession>A0A8W8LN18</accession>
<organism evidence="2 3">
    <name type="scientific">Magallana gigas</name>
    <name type="common">Pacific oyster</name>
    <name type="synonym">Crassostrea gigas</name>
    <dbReference type="NCBI Taxonomy" id="29159"/>
    <lineage>
        <taxon>Eukaryota</taxon>
        <taxon>Metazoa</taxon>
        <taxon>Spiralia</taxon>
        <taxon>Lophotrochozoa</taxon>
        <taxon>Mollusca</taxon>
        <taxon>Bivalvia</taxon>
        <taxon>Autobranchia</taxon>
        <taxon>Pteriomorphia</taxon>
        <taxon>Ostreida</taxon>
        <taxon>Ostreoidea</taxon>
        <taxon>Ostreidae</taxon>
        <taxon>Magallana</taxon>
    </lineage>
</organism>
<dbReference type="InterPro" id="IPR033536">
    <property type="entry name" value="Spata22"/>
</dbReference>
<dbReference type="AlphaFoldDB" id="A0A8W8LN18"/>
<proteinExistence type="predicted"/>
<dbReference type="PANTHER" id="PTHR35258:SF1">
    <property type="entry name" value="SPERMATOGENESIS-ASSOCIATED PROTEIN 22"/>
    <property type="match status" value="1"/>
</dbReference>
<dbReference type="PANTHER" id="PTHR35258">
    <property type="entry name" value="SPERMATOGENESIS-ASSOCIATED PROTEIN 22"/>
    <property type="match status" value="1"/>
</dbReference>
<dbReference type="EnsemblMetazoa" id="G28779.1">
    <property type="protein sequence ID" value="G28779.1:cds"/>
    <property type="gene ID" value="G28779"/>
</dbReference>
<evidence type="ECO:0000256" key="1">
    <source>
        <dbReference type="SAM" id="MobiDB-lite"/>
    </source>
</evidence>
<evidence type="ECO:0000313" key="3">
    <source>
        <dbReference type="Proteomes" id="UP000005408"/>
    </source>
</evidence>
<evidence type="ECO:0000313" key="2">
    <source>
        <dbReference type="EnsemblMetazoa" id="G28779.1:cds"/>
    </source>
</evidence>
<feature type="region of interest" description="Disordered" evidence="1">
    <location>
        <begin position="162"/>
        <end position="199"/>
    </location>
</feature>
<name>A0A8W8LN18_MAGGI</name>
<feature type="compositionally biased region" description="Polar residues" evidence="1">
    <location>
        <begin position="185"/>
        <end position="199"/>
    </location>
</feature>
<keyword evidence="3" id="KW-1185">Reference proteome</keyword>
<dbReference type="GO" id="GO:0007129">
    <property type="term" value="P:homologous chromosome pairing at meiosis"/>
    <property type="evidence" value="ECO:0007669"/>
    <property type="project" value="InterPro"/>
</dbReference>